<evidence type="ECO:0000313" key="3">
    <source>
        <dbReference type="EMBL" id="PKB14737.1"/>
    </source>
</evidence>
<evidence type="ECO:0000313" key="4">
    <source>
        <dbReference type="Proteomes" id="UP000232587"/>
    </source>
</evidence>
<feature type="domain" description="DUF7847" evidence="2">
    <location>
        <begin position="23"/>
        <end position="252"/>
    </location>
</feature>
<dbReference type="Pfam" id="PF25231">
    <property type="entry name" value="DUF7847"/>
    <property type="match status" value="1"/>
</dbReference>
<feature type="transmembrane region" description="Helical" evidence="1">
    <location>
        <begin position="232"/>
        <end position="251"/>
    </location>
</feature>
<evidence type="ECO:0000259" key="2">
    <source>
        <dbReference type="Pfam" id="PF25231"/>
    </source>
</evidence>
<keyword evidence="1" id="KW-0472">Membrane</keyword>
<feature type="transmembrane region" description="Helical" evidence="1">
    <location>
        <begin position="21"/>
        <end position="42"/>
    </location>
</feature>
<evidence type="ECO:0000256" key="1">
    <source>
        <dbReference type="SAM" id="Phobius"/>
    </source>
</evidence>
<sequence length="268" mass="27841">MKFDSNQAWKDANASVLANRDVLMALAGVFVALPNLALATFLPPPEAPSGTAPEAAFALLGEYYTKAWPALVVMALLQLLCTLTMLTLFTDRSRPTVGEAMKRAVQSVLPVLAAQLLIALGIAALMVLGGALAVSAAARAIVAVVLIAGVAWVFLRTSLVTPVVVVEDQRNPIKAIARSWALTRGSAGRLLLFFVLLVVVAVVLYVLIGGVLGLLVSFVASGAAEVAVKDLIAAFLQAIATVYSVAIIAACHRQLAGPSAEAAARAFE</sequence>
<dbReference type="EMBL" id="PHUF01000004">
    <property type="protein sequence ID" value="PKB14737.1"/>
    <property type="molecule type" value="Genomic_DNA"/>
</dbReference>
<dbReference type="RefSeq" id="WP_100867535.1">
    <property type="nucleotide sequence ID" value="NZ_PHUF01000004.1"/>
</dbReference>
<reference evidence="3 4" key="1">
    <citation type="submission" date="2017-11" db="EMBL/GenBank/DDBJ databases">
        <title>Genomic Encyclopedia of Type Strains, Phase III (KMG-III): the genomes of soil and plant-associated and newly described type strains.</title>
        <authorList>
            <person name="Whitman W."/>
        </authorList>
    </citation>
    <scope>NUCLEOTIDE SEQUENCE [LARGE SCALE GENOMIC DNA]</scope>
    <source>
        <strain evidence="3 4">CGMCC 1.12274</strain>
    </source>
</reference>
<dbReference type="AlphaFoldDB" id="A0A2N0H732"/>
<protein>
    <submittedName>
        <fullName evidence="3">Glycerophosphoryl diester phosphodiesterase family protein</fullName>
    </submittedName>
</protein>
<keyword evidence="1" id="KW-0812">Transmembrane</keyword>
<keyword evidence="4" id="KW-1185">Reference proteome</keyword>
<accession>A0A2N0H732</accession>
<gene>
    <name evidence="3" type="ORF">B0I00_2335</name>
</gene>
<feature type="transmembrane region" description="Helical" evidence="1">
    <location>
        <begin position="140"/>
        <end position="166"/>
    </location>
</feature>
<proteinExistence type="predicted"/>
<comment type="caution">
    <text evidence="3">The sequence shown here is derived from an EMBL/GenBank/DDBJ whole genome shotgun (WGS) entry which is preliminary data.</text>
</comment>
<name>A0A2N0H732_9SPHN</name>
<keyword evidence="1" id="KW-1133">Transmembrane helix</keyword>
<dbReference type="Proteomes" id="UP000232587">
    <property type="component" value="Unassembled WGS sequence"/>
</dbReference>
<dbReference type="InterPro" id="IPR057169">
    <property type="entry name" value="DUF7847"/>
</dbReference>
<feature type="transmembrane region" description="Helical" evidence="1">
    <location>
        <begin position="187"/>
        <end position="220"/>
    </location>
</feature>
<organism evidence="3 4">
    <name type="scientific">Novosphingobium kunmingense</name>
    <dbReference type="NCBI Taxonomy" id="1211806"/>
    <lineage>
        <taxon>Bacteria</taxon>
        <taxon>Pseudomonadati</taxon>
        <taxon>Pseudomonadota</taxon>
        <taxon>Alphaproteobacteria</taxon>
        <taxon>Sphingomonadales</taxon>
        <taxon>Sphingomonadaceae</taxon>
        <taxon>Novosphingobium</taxon>
    </lineage>
</organism>
<dbReference type="OrthoDB" id="7391073at2"/>
<feature type="transmembrane region" description="Helical" evidence="1">
    <location>
        <begin position="109"/>
        <end position="134"/>
    </location>
</feature>
<feature type="transmembrane region" description="Helical" evidence="1">
    <location>
        <begin position="67"/>
        <end position="89"/>
    </location>
</feature>